<dbReference type="EMBL" id="JBHTKZ010000030">
    <property type="protein sequence ID" value="MFD1182707.1"/>
    <property type="molecule type" value="Genomic_DNA"/>
</dbReference>
<dbReference type="RefSeq" id="WP_240269966.1">
    <property type="nucleotide sequence ID" value="NZ_JAKSXN010000035.1"/>
</dbReference>
<gene>
    <name evidence="1" type="ORF">ACFQ2Z_15215</name>
</gene>
<reference evidence="2" key="1">
    <citation type="journal article" date="2019" name="Int. J. Syst. Evol. Microbiol.">
        <title>The Global Catalogue of Microorganisms (GCM) 10K type strain sequencing project: providing services to taxonomists for standard genome sequencing and annotation.</title>
        <authorList>
            <consortium name="The Broad Institute Genomics Platform"/>
            <consortium name="The Broad Institute Genome Sequencing Center for Infectious Disease"/>
            <person name="Wu L."/>
            <person name="Ma J."/>
        </authorList>
    </citation>
    <scope>NUCLEOTIDE SEQUENCE [LARGE SCALE GENOMIC DNA]</scope>
    <source>
        <strain evidence="2">CCUG 48216</strain>
    </source>
</reference>
<dbReference type="PIRSF" id="PIRSF029826">
    <property type="entry name" value="UCP029826_pph"/>
    <property type="match status" value="1"/>
</dbReference>
<proteinExistence type="predicted"/>
<evidence type="ECO:0000313" key="2">
    <source>
        <dbReference type="Proteomes" id="UP001597211"/>
    </source>
</evidence>
<dbReference type="Pfam" id="PF12643">
    <property type="entry name" value="MazG-like"/>
    <property type="match status" value="1"/>
</dbReference>
<evidence type="ECO:0000313" key="1">
    <source>
        <dbReference type="EMBL" id="MFD1182707.1"/>
    </source>
</evidence>
<comment type="caution">
    <text evidence="1">The sequence shown here is derived from an EMBL/GenBank/DDBJ whole genome shotgun (WGS) entry which is preliminary data.</text>
</comment>
<dbReference type="InterPro" id="IPR025984">
    <property type="entry name" value="DCTPP"/>
</dbReference>
<accession>A0ABW3SD77</accession>
<name>A0ABW3SD77_9BACL</name>
<dbReference type="PANTHER" id="PTHR46523">
    <property type="entry name" value="DCTP PYROPHOSPHATASE 1"/>
    <property type="match status" value="1"/>
</dbReference>
<dbReference type="SUPFAM" id="SSF101386">
    <property type="entry name" value="all-alpha NTP pyrophosphatases"/>
    <property type="match status" value="1"/>
</dbReference>
<protein>
    <submittedName>
        <fullName evidence="1">Nucleotide pyrophosphohydrolase</fullName>
    </submittedName>
</protein>
<keyword evidence="2" id="KW-1185">Reference proteome</keyword>
<dbReference type="PANTHER" id="PTHR46523:SF1">
    <property type="entry name" value="DCTP PYROPHOSPHATASE 1"/>
    <property type="match status" value="1"/>
</dbReference>
<dbReference type="Gene3D" id="1.10.287.1080">
    <property type="entry name" value="MazG-like"/>
    <property type="match status" value="1"/>
</dbReference>
<sequence>MNEELIQMLLAFREERNWGQFHNPKDLAISLSLEASELLENFQWKSSEDAVSQKRQDIADELADVLIYSIYLADALDFNIEDIIRDKMRRNGAKYPVDKSFGKMTKYNEL</sequence>
<dbReference type="CDD" id="cd11537">
    <property type="entry name" value="NTP-PPase_RS21-C6_like"/>
    <property type="match status" value="1"/>
</dbReference>
<dbReference type="Proteomes" id="UP001597211">
    <property type="component" value="Unassembled WGS sequence"/>
</dbReference>
<dbReference type="InterPro" id="IPR052555">
    <property type="entry name" value="dCTP_Pyrophosphatase"/>
</dbReference>
<organism evidence="1 2">
    <name type="scientific">Paenibacillus timonensis</name>
    <dbReference type="NCBI Taxonomy" id="225915"/>
    <lineage>
        <taxon>Bacteria</taxon>
        <taxon>Bacillati</taxon>
        <taxon>Bacillota</taxon>
        <taxon>Bacilli</taxon>
        <taxon>Bacillales</taxon>
        <taxon>Paenibacillaceae</taxon>
        <taxon>Paenibacillus</taxon>
    </lineage>
</organism>